<feature type="transmembrane region" description="Helical" evidence="8">
    <location>
        <begin position="100"/>
        <end position="124"/>
    </location>
</feature>
<comment type="similarity">
    <text evidence="2 8">Belongs to the Casparian strip membrane proteins (CASP) family.</text>
</comment>
<feature type="domain" description="Casparian strip membrane protein" evidence="9">
    <location>
        <begin position="22"/>
        <end position="161"/>
    </location>
</feature>
<evidence type="ECO:0000256" key="3">
    <source>
        <dbReference type="ARBA" id="ARBA00011489"/>
    </source>
</evidence>
<dbReference type="Proteomes" id="UP000504603">
    <property type="component" value="Unplaced"/>
</dbReference>
<dbReference type="InterPro" id="IPR006702">
    <property type="entry name" value="CASP_dom"/>
</dbReference>
<dbReference type="RefSeq" id="XP_022134668.1">
    <property type="nucleotide sequence ID" value="XM_022278976.1"/>
</dbReference>
<organism evidence="10 11">
    <name type="scientific">Momordica charantia</name>
    <name type="common">Bitter gourd</name>
    <name type="synonym">Balsam pear</name>
    <dbReference type="NCBI Taxonomy" id="3673"/>
    <lineage>
        <taxon>Eukaryota</taxon>
        <taxon>Viridiplantae</taxon>
        <taxon>Streptophyta</taxon>
        <taxon>Embryophyta</taxon>
        <taxon>Tracheophyta</taxon>
        <taxon>Spermatophyta</taxon>
        <taxon>Magnoliopsida</taxon>
        <taxon>eudicotyledons</taxon>
        <taxon>Gunneridae</taxon>
        <taxon>Pentapetalae</taxon>
        <taxon>rosids</taxon>
        <taxon>fabids</taxon>
        <taxon>Cucurbitales</taxon>
        <taxon>Cucurbitaceae</taxon>
        <taxon>Momordiceae</taxon>
        <taxon>Momordica</taxon>
    </lineage>
</organism>
<dbReference type="PANTHER" id="PTHR36488">
    <property type="entry name" value="CASP-LIKE PROTEIN 1U1"/>
    <property type="match status" value="1"/>
</dbReference>
<evidence type="ECO:0000256" key="7">
    <source>
        <dbReference type="ARBA" id="ARBA00023136"/>
    </source>
</evidence>
<sequence>MADIELESNKSNTSHNLHLCSQTILRGLVIASTLAAAWLMLTAKQSVIVFGIPLDARYSYSPAFKFFALANAIACGFCFLSVLLLFVLSHRLHNQPNYILFLHDLLMMVLVASGCAASTAIGYVGKYGNSHTGWSPICDHFGKFCNRVTTSVAISYLAVICLLILTIISATKSASNNNNAH</sequence>
<comment type="subcellular location">
    <subcellularLocation>
        <location evidence="1 8">Cell membrane</location>
        <topology evidence="1 8">Multi-pass membrane protein</topology>
    </subcellularLocation>
</comment>
<feature type="transmembrane region" description="Helical" evidence="8">
    <location>
        <begin position="63"/>
        <end position="88"/>
    </location>
</feature>
<accession>A0A6J1C084</accession>
<name>A0A6J1C084_MOMCH</name>
<keyword evidence="7 8" id="KW-0472">Membrane</keyword>
<keyword evidence="6 8" id="KW-1133">Transmembrane helix</keyword>
<dbReference type="AlphaFoldDB" id="A0A6J1C084"/>
<dbReference type="GO" id="GO:0005886">
    <property type="term" value="C:plasma membrane"/>
    <property type="evidence" value="ECO:0007669"/>
    <property type="project" value="UniProtKB-SubCell"/>
</dbReference>
<reference evidence="11 12" key="1">
    <citation type="submission" date="2025-04" db="UniProtKB">
        <authorList>
            <consortium name="RefSeq"/>
        </authorList>
    </citation>
    <scope>IDENTIFICATION</scope>
    <source>
        <strain evidence="11 12">OHB3-1</strain>
    </source>
</reference>
<proteinExistence type="inferred from homology"/>
<dbReference type="KEGG" id="mcha:111006880"/>
<dbReference type="GeneID" id="111006880"/>
<evidence type="ECO:0000313" key="10">
    <source>
        <dbReference type="Proteomes" id="UP000504603"/>
    </source>
</evidence>
<evidence type="ECO:0000256" key="8">
    <source>
        <dbReference type="RuleBase" id="RU361233"/>
    </source>
</evidence>
<evidence type="ECO:0000256" key="4">
    <source>
        <dbReference type="ARBA" id="ARBA00022475"/>
    </source>
</evidence>
<feature type="transmembrane region" description="Helical" evidence="8">
    <location>
        <begin position="24"/>
        <end position="43"/>
    </location>
</feature>
<protein>
    <recommendedName>
        <fullName evidence="8">CASP-like protein</fullName>
    </recommendedName>
</protein>
<keyword evidence="10" id="KW-1185">Reference proteome</keyword>
<dbReference type="InterPro" id="IPR006459">
    <property type="entry name" value="CASP/CASPL"/>
</dbReference>
<dbReference type="PANTHER" id="PTHR36488:SF8">
    <property type="entry name" value="CASP-LIKE PROTEIN 1U1"/>
    <property type="match status" value="1"/>
</dbReference>
<evidence type="ECO:0000313" key="11">
    <source>
        <dbReference type="RefSeq" id="XP_022134667.1"/>
    </source>
</evidence>
<comment type="subunit">
    <text evidence="3 8">Homodimer and heterodimers.</text>
</comment>
<evidence type="ECO:0000313" key="12">
    <source>
        <dbReference type="RefSeq" id="XP_022134668.1"/>
    </source>
</evidence>
<dbReference type="NCBIfam" id="TIGR01569">
    <property type="entry name" value="A_tha_TIGR01569"/>
    <property type="match status" value="1"/>
</dbReference>
<keyword evidence="4 8" id="KW-1003">Cell membrane</keyword>
<evidence type="ECO:0000256" key="6">
    <source>
        <dbReference type="ARBA" id="ARBA00022989"/>
    </source>
</evidence>
<dbReference type="InterPro" id="IPR044173">
    <property type="entry name" value="CASPL"/>
</dbReference>
<dbReference type="OrthoDB" id="1904499at2759"/>
<dbReference type="Pfam" id="PF04535">
    <property type="entry name" value="CASP_dom"/>
    <property type="match status" value="1"/>
</dbReference>
<keyword evidence="5 8" id="KW-0812">Transmembrane</keyword>
<feature type="transmembrane region" description="Helical" evidence="8">
    <location>
        <begin position="153"/>
        <end position="171"/>
    </location>
</feature>
<gene>
    <name evidence="11 12" type="primary">LOC111006880</name>
</gene>
<evidence type="ECO:0000256" key="5">
    <source>
        <dbReference type="ARBA" id="ARBA00022692"/>
    </source>
</evidence>
<evidence type="ECO:0000259" key="9">
    <source>
        <dbReference type="Pfam" id="PF04535"/>
    </source>
</evidence>
<evidence type="ECO:0000256" key="1">
    <source>
        <dbReference type="ARBA" id="ARBA00004651"/>
    </source>
</evidence>
<evidence type="ECO:0000256" key="2">
    <source>
        <dbReference type="ARBA" id="ARBA00007651"/>
    </source>
</evidence>
<dbReference type="RefSeq" id="XP_022134667.1">
    <property type="nucleotide sequence ID" value="XM_022278975.1"/>
</dbReference>